<organism evidence="2 3">
    <name type="scientific">Archangium gephyra</name>
    <dbReference type="NCBI Taxonomy" id="48"/>
    <lineage>
        <taxon>Bacteria</taxon>
        <taxon>Pseudomonadati</taxon>
        <taxon>Myxococcota</taxon>
        <taxon>Myxococcia</taxon>
        <taxon>Myxococcales</taxon>
        <taxon>Cystobacterineae</taxon>
        <taxon>Archangiaceae</taxon>
        <taxon>Archangium</taxon>
    </lineage>
</organism>
<reference evidence="2 3" key="1">
    <citation type="submission" date="2017-08" db="EMBL/GenBank/DDBJ databases">
        <title>Infants hospitalized years apart are colonized by the same room-sourced microbial strains.</title>
        <authorList>
            <person name="Brooks B."/>
            <person name="Olm M.R."/>
            <person name="Firek B.A."/>
            <person name="Baker R."/>
            <person name="Thomas B.C."/>
            <person name="Morowitz M.J."/>
            <person name="Banfield J.F."/>
        </authorList>
    </citation>
    <scope>NUCLEOTIDE SEQUENCE [LARGE SCALE GENOMIC DNA]</scope>
    <source>
        <strain evidence="2">S2_003_000_R2_14</strain>
    </source>
</reference>
<comment type="caution">
    <text evidence="2">The sequence shown here is derived from an EMBL/GenBank/DDBJ whole genome shotgun (WGS) entry which is preliminary data.</text>
</comment>
<dbReference type="Proteomes" id="UP000249061">
    <property type="component" value="Unassembled WGS sequence"/>
</dbReference>
<feature type="compositionally biased region" description="Basic and acidic residues" evidence="1">
    <location>
        <begin position="211"/>
        <end position="225"/>
    </location>
</feature>
<name>A0A2W5SVG8_9BACT</name>
<feature type="region of interest" description="Disordered" evidence="1">
    <location>
        <begin position="178"/>
        <end position="225"/>
    </location>
</feature>
<evidence type="ECO:0000313" key="3">
    <source>
        <dbReference type="Proteomes" id="UP000249061"/>
    </source>
</evidence>
<feature type="region of interest" description="Disordered" evidence="1">
    <location>
        <begin position="72"/>
        <end position="149"/>
    </location>
</feature>
<evidence type="ECO:0000313" key="2">
    <source>
        <dbReference type="EMBL" id="PZR05667.1"/>
    </source>
</evidence>
<accession>A0A2W5SVG8</accession>
<gene>
    <name evidence="2" type="ORF">DI536_31960</name>
</gene>
<feature type="compositionally biased region" description="Basic and acidic residues" evidence="1">
    <location>
        <begin position="93"/>
        <end position="103"/>
    </location>
</feature>
<feature type="compositionally biased region" description="Basic and acidic residues" evidence="1">
    <location>
        <begin position="123"/>
        <end position="142"/>
    </location>
</feature>
<sequence length="225" mass="24503">MSTTTDGVHRLVDMVVEEVSLVDRAANLRRFLIVKRDDTMDDTEDAKKADAPDDSPLRVALAALESLTEAVEELGEDASDPRITNLAEQLRAASEDLLERAGSEEPADDDATKAAARPRRGKKPEPKDPPAHDAEKPDETSKVDLGPITEGLTKLTESFKALSESVTSQAQRLGRVEKQFGLPNSIPTQAATPKAKPDDEVAWPLDLNNPLDRDSVEKSLSFHES</sequence>
<dbReference type="EMBL" id="QFQP01000043">
    <property type="protein sequence ID" value="PZR05667.1"/>
    <property type="molecule type" value="Genomic_DNA"/>
</dbReference>
<proteinExistence type="predicted"/>
<protein>
    <submittedName>
        <fullName evidence="2">Uncharacterized protein</fullName>
    </submittedName>
</protein>
<dbReference type="AlphaFoldDB" id="A0A2W5SVG8"/>
<evidence type="ECO:0000256" key="1">
    <source>
        <dbReference type="SAM" id="MobiDB-lite"/>
    </source>
</evidence>